<dbReference type="HOGENOM" id="CLU_1948744_0_0_1"/>
<sequence>MFGQKGSDGCKCYKTGACNCGTGCLCSDLRGKCAAKTPRDNSNYEALCKELGEAEANAIWAQARGDANGAPADPPGPGNGNTLPPTPREPEILEPRARKAKLAKKRRNQKRNQRRNERKGHRKPNGKKP</sequence>
<feature type="compositionally biased region" description="Basic residues" evidence="1">
    <location>
        <begin position="98"/>
        <end position="129"/>
    </location>
</feature>
<reference evidence="2 3" key="1">
    <citation type="journal article" date="2013" name="PLoS Genet.">
        <title>Genomic mechanisms accounting for the adaptation to parasitism in nematode-trapping fungi.</title>
        <authorList>
            <person name="Meerupati T."/>
            <person name="Andersson K.M."/>
            <person name="Friman E."/>
            <person name="Kumar D."/>
            <person name="Tunlid A."/>
            <person name="Ahren D."/>
        </authorList>
    </citation>
    <scope>NUCLEOTIDE SEQUENCE [LARGE SCALE GENOMIC DNA]</scope>
    <source>
        <strain evidence="2 3">CBS 200.50</strain>
    </source>
</reference>
<feature type="region of interest" description="Disordered" evidence="1">
    <location>
        <begin position="62"/>
        <end position="129"/>
    </location>
</feature>
<keyword evidence="3" id="KW-1185">Reference proteome</keyword>
<comment type="caution">
    <text evidence="2">The sequence shown here is derived from an EMBL/GenBank/DDBJ whole genome shotgun (WGS) entry which is preliminary data.</text>
</comment>
<feature type="compositionally biased region" description="Basic and acidic residues" evidence="1">
    <location>
        <begin position="88"/>
        <end position="97"/>
    </location>
</feature>
<dbReference type="EMBL" id="AQGS01000072">
    <property type="protein sequence ID" value="EPS43530.1"/>
    <property type="molecule type" value="Genomic_DNA"/>
</dbReference>
<evidence type="ECO:0000313" key="3">
    <source>
        <dbReference type="Proteomes" id="UP000015100"/>
    </source>
</evidence>
<protein>
    <submittedName>
        <fullName evidence="2">Uncharacterized protein</fullName>
    </submittedName>
</protein>
<dbReference type="Proteomes" id="UP000015100">
    <property type="component" value="Unassembled WGS sequence"/>
</dbReference>
<organism evidence="2 3">
    <name type="scientific">Dactylellina haptotyla (strain CBS 200.50)</name>
    <name type="common">Nematode-trapping fungus</name>
    <name type="synonym">Monacrosporium haptotylum</name>
    <dbReference type="NCBI Taxonomy" id="1284197"/>
    <lineage>
        <taxon>Eukaryota</taxon>
        <taxon>Fungi</taxon>
        <taxon>Dikarya</taxon>
        <taxon>Ascomycota</taxon>
        <taxon>Pezizomycotina</taxon>
        <taxon>Orbiliomycetes</taxon>
        <taxon>Orbiliales</taxon>
        <taxon>Orbiliaceae</taxon>
        <taxon>Dactylellina</taxon>
    </lineage>
</organism>
<dbReference type="OrthoDB" id="8919501at2759"/>
<reference evidence="3" key="2">
    <citation type="submission" date="2013-04" db="EMBL/GenBank/DDBJ databases">
        <title>Genomic mechanisms accounting for the adaptation to parasitism in nematode-trapping fungi.</title>
        <authorList>
            <person name="Ahren D.G."/>
        </authorList>
    </citation>
    <scope>NUCLEOTIDE SEQUENCE [LARGE SCALE GENOMIC DNA]</scope>
    <source>
        <strain evidence="3">CBS 200.50</strain>
    </source>
</reference>
<dbReference type="AlphaFoldDB" id="S8AKR0"/>
<gene>
    <name evidence="2" type="ORF">H072_2473</name>
</gene>
<proteinExistence type="predicted"/>
<name>S8AKR0_DACHA</name>
<evidence type="ECO:0000256" key="1">
    <source>
        <dbReference type="SAM" id="MobiDB-lite"/>
    </source>
</evidence>
<accession>S8AKR0</accession>
<evidence type="ECO:0000313" key="2">
    <source>
        <dbReference type="EMBL" id="EPS43530.1"/>
    </source>
</evidence>